<dbReference type="SUPFAM" id="SSF54001">
    <property type="entry name" value="Cysteine proteinases"/>
    <property type="match status" value="1"/>
</dbReference>
<dbReference type="EMBL" id="CAIIXF020000005">
    <property type="protein sequence ID" value="CAH1783463.1"/>
    <property type="molecule type" value="Genomic_DNA"/>
</dbReference>
<sequence length="694" mass="78303">MVTSLGASMEGKIVIYQEMATLTGILVDVSESMERNIGGPVDEEGGSWARSIFKVLDGLIKHDVTKKNHVFGLGVGARYEPQVFDMLNTIKKAQSESSANRQRRSLSKWGILNEILSILERNGAPRVRTWAKMNVLMSVVTDTEASMFLGKLLNGSDFRRRFVDECLPKECKELERSLRSYGKEGLFFMGGYFDGAQEYATKDAVQKAVDKGKKLAHELSLVGISPAAVMNVQKASEILHGSIGEEEELTKHRVDELMETVKPFIYGGTPLMRTMKESVSLFSKPEFKQHHKLLFILSDGEPGDGYNPPLRELSNYDVTIICCYITNKAIADPRRLYSVASECWEKPAKFMFKMSSTITTQMIPRTIFVKRGWNIDIENNETHLFFQVNHPDMIEDVCDLARNVVCCQDSLSDMLASVSLDLYINQVNQDFSAKGNKERACYANASAAVLHLAMKRIVGREGGYPDFFDLRKQMIDKNIEKGVNVLRVLEEMCLGYRLHCEKMDLLKALKAITAKRPVLVQFRLTDHEWDLFSDFYKKHPDGILTKSDLNITQRSYVAEVIGHAVVLTSYNGECLRMMNSWGSDWADGGFFRVRDADILGLEFIDVKWTQDDLKQSEIDAYKQQGPSLASKLMSSLKGLQTAMYKCPLCSKESKVVDYKGKLLRVVCPCCNGWFKTKEAGDDLALNMYLTSLSH</sequence>
<dbReference type="Proteomes" id="UP000749559">
    <property type="component" value="Unassembled WGS sequence"/>
</dbReference>
<evidence type="ECO:0000313" key="2">
    <source>
        <dbReference type="Proteomes" id="UP000749559"/>
    </source>
</evidence>
<dbReference type="Gene3D" id="3.90.70.10">
    <property type="entry name" value="Cysteine proteinases"/>
    <property type="match status" value="1"/>
</dbReference>
<dbReference type="Gene3D" id="3.40.50.410">
    <property type="entry name" value="von Willebrand factor, type A domain"/>
    <property type="match status" value="1"/>
</dbReference>
<reference evidence="1" key="1">
    <citation type="submission" date="2022-03" db="EMBL/GenBank/DDBJ databases">
        <authorList>
            <person name="Martin C."/>
        </authorList>
    </citation>
    <scope>NUCLEOTIDE SEQUENCE</scope>
</reference>
<accession>A0A8S4NPF0</accession>
<dbReference type="InterPro" id="IPR036465">
    <property type="entry name" value="vWFA_dom_sf"/>
</dbReference>
<dbReference type="InterPro" id="IPR038765">
    <property type="entry name" value="Papain-like_cys_pep_sf"/>
</dbReference>
<gene>
    <name evidence="1" type="ORF">OFUS_LOCUS9806</name>
</gene>
<dbReference type="OrthoDB" id="5986014at2759"/>
<dbReference type="AlphaFoldDB" id="A0A8S4NPF0"/>
<dbReference type="SUPFAM" id="SSF53300">
    <property type="entry name" value="vWA-like"/>
    <property type="match status" value="1"/>
</dbReference>
<protein>
    <recommendedName>
        <fullName evidence="3">VWFA domain-containing protein</fullName>
    </recommendedName>
</protein>
<organism evidence="1 2">
    <name type="scientific">Owenia fusiformis</name>
    <name type="common">Polychaete worm</name>
    <dbReference type="NCBI Taxonomy" id="6347"/>
    <lineage>
        <taxon>Eukaryota</taxon>
        <taxon>Metazoa</taxon>
        <taxon>Spiralia</taxon>
        <taxon>Lophotrochozoa</taxon>
        <taxon>Annelida</taxon>
        <taxon>Polychaeta</taxon>
        <taxon>Sedentaria</taxon>
        <taxon>Canalipalpata</taxon>
        <taxon>Sabellida</taxon>
        <taxon>Oweniida</taxon>
        <taxon>Oweniidae</taxon>
        <taxon>Owenia</taxon>
    </lineage>
</organism>
<proteinExistence type="predicted"/>
<comment type="caution">
    <text evidence="1">The sequence shown here is derived from an EMBL/GenBank/DDBJ whole genome shotgun (WGS) entry which is preliminary data.</text>
</comment>
<evidence type="ECO:0008006" key="3">
    <source>
        <dbReference type="Google" id="ProtNLM"/>
    </source>
</evidence>
<evidence type="ECO:0000313" key="1">
    <source>
        <dbReference type="EMBL" id="CAH1783463.1"/>
    </source>
</evidence>
<keyword evidence="2" id="KW-1185">Reference proteome</keyword>
<name>A0A8S4NPF0_OWEFU</name>